<name>A0A6P8XHW5_DROAB</name>
<reference evidence="3" key="1">
    <citation type="submission" date="2025-08" db="UniProtKB">
        <authorList>
            <consortium name="RefSeq"/>
        </authorList>
    </citation>
    <scope>IDENTIFICATION</scope>
    <source>
        <strain evidence="3">15112-1751.03</strain>
        <tissue evidence="3">Whole Adult</tissue>
    </source>
</reference>
<dbReference type="Proteomes" id="UP000515160">
    <property type="component" value="Chromosome X"/>
</dbReference>
<proteinExistence type="predicted"/>
<dbReference type="GeneID" id="117573272"/>
<gene>
    <name evidence="3" type="primary">LOC117573272</name>
</gene>
<organism evidence="2 3">
    <name type="scientific">Drosophila albomicans</name>
    <name type="common">Fruit fly</name>
    <dbReference type="NCBI Taxonomy" id="7291"/>
    <lineage>
        <taxon>Eukaryota</taxon>
        <taxon>Metazoa</taxon>
        <taxon>Ecdysozoa</taxon>
        <taxon>Arthropoda</taxon>
        <taxon>Hexapoda</taxon>
        <taxon>Insecta</taxon>
        <taxon>Pterygota</taxon>
        <taxon>Neoptera</taxon>
        <taxon>Endopterygota</taxon>
        <taxon>Diptera</taxon>
        <taxon>Brachycera</taxon>
        <taxon>Muscomorpha</taxon>
        <taxon>Ephydroidea</taxon>
        <taxon>Drosophilidae</taxon>
        <taxon>Drosophila</taxon>
    </lineage>
</organism>
<dbReference type="AlphaFoldDB" id="A0A6P8XHW5"/>
<sequence>MSKRSAPNATTPQKTKKKKTCDVQKPMTNLIVKQRKPPSLALIMKQAANAAEEQENRRIERELNCRPELAMLFNWNPDDVKPTTTMEIVAQLPKEADNKPRLNLLCKSSAKNASILEVSKEEPKKPRWRC</sequence>
<evidence type="ECO:0000313" key="3">
    <source>
        <dbReference type="RefSeq" id="XP_034112248.1"/>
    </source>
</evidence>
<feature type="region of interest" description="Disordered" evidence="1">
    <location>
        <begin position="1"/>
        <end position="25"/>
    </location>
</feature>
<evidence type="ECO:0000313" key="2">
    <source>
        <dbReference type="Proteomes" id="UP000515160"/>
    </source>
</evidence>
<accession>A0A6P8XHW5</accession>
<evidence type="ECO:0000256" key="1">
    <source>
        <dbReference type="SAM" id="MobiDB-lite"/>
    </source>
</evidence>
<protein>
    <submittedName>
        <fullName evidence="3">Uncharacterized protein LOC117573272</fullName>
    </submittedName>
</protein>
<keyword evidence="2" id="KW-1185">Reference proteome</keyword>
<dbReference type="RefSeq" id="XP_034112248.1">
    <property type="nucleotide sequence ID" value="XM_034256357.2"/>
</dbReference>